<gene>
    <name evidence="6" type="ORF">D7M11_20820</name>
</gene>
<feature type="active site" description="Nucleophile" evidence="4">
    <location>
        <position position="347"/>
    </location>
</feature>
<comment type="similarity">
    <text evidence="1 4">Belongs to the glycosyl hydrolase 26 family.</text>
</comment>
<dbReference type="SUPFAM" id="SSF51445">
    <property type="entry name" value="(Trans)glycosidases"/>
    <property type="match status" value="1"/>
</dbReference>
<sequence>MRRSYAKKAVIAGLLAAGFVWGWVLAEGNKERQRPVNLPVQGESQAQPVPAQMLERWDERMKEAERGGNWSVAADYAGRKAAYFRSIGADKEASDWYAATDGYWAKADHKDKRFYDETIPVPGTVTLSPYVGVAAEAPKQLAKFEPVSGTYLGMFGIFDWPSVEKTFGRYHPIALTYAGWPKDEHDTRNYFPTRLLDSVKAAGGGAVQIGWEPQYGLDRVKDDEYVRSFARQAREYGIPIFLRYASEMNGAWVPWYDEPAKYIEKFRLMATIMKEEAPNVATVWSPNFWPQDNIDAYYPGDEYVDWVGFSLYSTPLFAGEEDFSKNQIDYFKPLYDKYAHKPIMISEGAVSHYYRTTSTSYPKWAEGQLGGMYGFLPRMFPQVKAMTYFNMAKSRTEMLNGDHIYDMKENPLMYDMYRRLIQSDYFLTKIAQGAGTGDSIRYVPLDQAKALQGKRKLFVYAKLPMDIQPYSVAVMQGGKRLGISYEMPWELELDFSALDPAKPLTFLAYNGKHEPVAQHSVSWAR</sequence>
<evidence type="ECO:0000256" key="4">
    <source>
        <dbReference type="PROSITE-ProRule" id="PRU01100"/>
    </source>
</evidence>
<dbReference type="InterPro" id="IPR017853">
    <property type="entry name" value="GH"/>
</dbReference>
<dbReference type="Pfam" id="PF02156">
    <property type="entry name" value="Glyco_hydro_26"/>
    <property type="match status" value="1"/>
</dbReference>
<dbReference type="GO" id="GO:0006080">
    <property type="term" value="P:substituted mannan metabolic process"/>
    <property type="evidence" value="ECO:0007669"/>
    <property type="project" value="InterPro"/>
</dbReference>
<name>A0A3B0C1V5_9BACL</name>
<proteinExistence type="inferred from homology"/>
<dbReference type="Proteomes" id="UP000282311">
    <property type="component" value="Unassembled WGS sequence"/>
</dbReference>
<feature type="active site" description="Proton donor" evidence="4">
    <location>
        <position position="247"/>
    </location>
</feature>
<dbReference type="PANTHER" id="PTHR40079:SF4">
    <property type="entry name" value="GH26 DOMAIN-CONTAINING PROTEIN-RELATED"/>
    <property type="match status" value="1"/>
</dbReference>
<dbReference type="InterPro" id="IPR022790">
    <property type="entry name" value="GH26_dom"/>
</dbReference>
<organism evidence="6 7">
    <name type="scientific">Paenibacillus ginsengarvi</name>
    <dbReference type="NCBI Taxonomy" id="400777"/>
    <lineage>
        <taxon>Bacteria</taxon>
        <taxon>Bacillati</taxon>
        <taxon>Bacillota</taxon>
        <taxon>Bacilli</taxon>
        <taxon>Bacillales</taxon>
        <taxon>Paenibacillaceae</taxon>
        <taxon>Paenibacillus</taxon>
    </lineage>
</organism>
<dbReference type="GO" id="GO:0016985">
    <property type="term" value="F:mannan endo-1,4-beta-mannosidase activity"/>
    <property type="evidence" value="ECO:0007669"/>
    <property type="project" value="InterPro"/>
</dbReference>
<evidence type="ECO:0000259" key="5">
    <source>
        <dbReference type="PROSITE" id="PS51764"/>
    </source>
</evidence>
<dbReference type="RefSeq" id="WP_120749185.1">
    <property type="nucleotide sequence ID" value="NZ_RBAH01000016.1"/>
</dbReference>
<keyword evidence="3 4" id="KW-0326">Glycosidase</keyword>
<accession>A0A3B0C1V5</accession>
<keyword evidence="7" id="KW-1185">Reference proteome</keyword>
<dbReference type="PROSITE" id="PS51764">
    <property type="entry name" value="GH26"/>
    <property type="match status" value="1"/>
</dbReference>
<protein>
    <submittedName>
        <fullName evidence="6">Copper amine oxidase</fullName>
    </submittedName>
</protein>
<comment type="caution">
    <text evidence="6">The sequence shown here is derived from an EMBL/GenBank/DDBJ whole genome shotgun (WGS) entry which is preliminary data.</text>
</comment>
<reference evidence="6 7" key="1">
    <citation type="journal article" date="2007" name="Int. J. Syst. Evol. Microbiol.">
        <title>Paenibacillus ginsengarvi sp. nov., isolated from soil from ginseng cultivation.</title>
        <authorList>
            <person name="Yoon M.H."/>
            <person name="Ten L.N."/>
            <person name="Im W.T."/>
        </authorList>
    </citation>
    <scope>NUCLEOTIDE SEQUENCE [LARGE SCALE GENOMIC DNA]</scope>
    <source>
        <strain evidence="6 7">KCTC 13059</strain>
    </source>
</reference>
<evidence type="ECO:0000256" key="3">
    <source>
        <dbReference type="ARBA" id="ARBA00023295"/>
    </source>
</evidence>
<evidence type="ECO:0000313" key="7">
    <source>
        <dbReference type="Proteomes" id="UP000282311"/>
    </source>
</evidence>
<dbReference type="AlphaFoldDB" id="A0A3B0C1V5"/>
<evidence type="ECO:0000313" key="6">
    <source>
        <dbReference type="EMBL" id="RKN79130.1"/>
    </source>
</evidence>
<dbReference type="Gene3D" id="3.20.20.80">
    <property type="entry name" value="Glycosidases"/>
    <property type="match status" value="1"/>
</dbReference>
<dbReference type="OrthoDB" id="9802773at2"/>
<dbReference type="EMBL" id="RBAH01000016">
    <property type="protein sequence ID" value="RKN79130.1"/>
    <property type="molecule type" value="Genomic_DNA"/>
</dbReference>
<evidence type="ECO:0000256" key="2">
    <source>
        <dbReference type="ARBA" id="ARBA00022801"/>
    </source>
</evidence>
<dbReference type="PANTHER" id="PTHR40079">
    <property type="entry name" value="MANNAN ENDO-1,4-BETA-MANNOSIDASE E-RELATED"/>
    <property type="match status" value="1"/>
</dbReference>
<keyword evidence="2 4" id="KW-0378">Hydrolase</keyword>
<feature type="domain" description="GH26" evidence="5">
    <location>
        <begin position="122"/>
        <end position="430"/>
    </location>
</feature>
<evidence type="ECO:0000256" key="1">
    <source>
        <dbReference type="ARBA" id="ARBA00007754"/>
    </source>
</evidence>
<dbReference type="InterPro" id="IPR000805">
    <property type="entry name" value="Glyco_hydro_26"/>
</dbReference>